<name>A0A5N8X628_9ACTN</name>
<dbReference type="AlphaFoldDB" id="A0A5N8X628"/>
<evidence type="ECO:0000256" key="1">
    <source>
        <dbReference type="SAM" id="SignalP"/>
    </source>
</evidence>
<proteinExistence type="predicted"/>
<gene>
    <name evidence="2" type="ORF">FPZ41_42740</name>
</gene>
<dbReference type="RefSeq" id="WP_152869832.1">
    <property type="nucleotide sequence ID" value="NZ_VMNX01000337.1"/>
</dbReference>
<evidence type="ECO:0000313" key="3">
    <source>
        <dbReference type="Proteomes" id="UP000373149"/>
    </source>
</evidence>
<comment type="caution">
    <text evidence="2">The sequence shown here is derived from an EMBL/GenBank/DDBJ whole genome shotgun (WGS) entry which is preliminary data.</text>
</comment>
<protein>
    <recommendedName>
        <fullName evidence="4">Secreted protein</fullName>
    </recommendedName>
</protein>
<feature type="chain" id="PRO_5024351881" description="Secreted protein" evidence="1">
    <location>
        <begin position="31"/>
        <end position="71"/>
    </location>
</feature>
<accession>A0A5N8X628</accession>
<evidence type="ECO:0008006" key="4">
    <source>
        <dbReference type="Google" id="ProtNLM"/>
    </source>
</evidence>
<dbReference type="EMBL" id="VMNX01000337">
    <property type="protein sequence ID" value="MPY54913.1"/>
    <property type="molecule type" value="Genomic_DNA"/>
</dbReference>
<dbReference type="Proteomes" id="UP000373149">
    <property type="component" value="Unassembled WGS sequence"/>
</dbReference>
<keyword evidence="1" id="KW-0732">Signal</keyword>
<organism evidence="2 3">
    <name type="scientific">Streptomyces acidicola</name>
    <dbReference type="NCBI Taxonomy" id="2596892"/>
    <lineage>
        <taxon>Bacteria</taxon>
        <taxon>Bacillati</taxon>
        <taxon>Actinomycetota</taxon>
        <taxon>Actinomycetes</taxon>
        <taxon>Kitasatosporales</taxon>
        <taxon>Streptomycetaceae</taxon>
        <taxon>Streptomyces</taxon>
    </lineage>
</organism>
<reference evidence="2 3" key="1">
    <citation type="submission" date="2019-09" db="EMBL/GenBank/DDBJ databases">
        <authorList>
            <person name="Duangmal K."/>
            <person name="Teo W.F.A."/>
            <person name="Lipun K."/>
        </authorList>
    </citation>
    <scope>NUCLEOTIDE SEQUENCE [LARGE SCALE GENOMIC DNA]</scope>
    <source>
        <strain evidence="2 3">K1PN6</strain>
    </source>
</reference>
<feature type="signal peptide" evidence="1">
    <location>
        <begin position="1"/>
        <end position="30"/>
    </location>
</feature>
<evidence type="ECO:0000313" key="2">
    <source>
        <dbReference type="EMBL" id="MPY54913.1"/>
    </source>
</evidence>
<sequence>MKRTKRTAAVLLGALGTLAALGALSTPAGAVPDPVATINCALQTPGDVTAMVDPAAPAVPTELPGVTCLTP</sequence>
<keyword evidence="3" id="KW-1185">Reference proteome</keyword>